<protein>
    <recommendedName>
        <fullName evidence="4">GDP-mannose pyrophosphatase</fullName>
    </recommendedName>
    <alternativeName>
        <fullName evidence="6">GDP-mannose hydrolase</fullName>
    </alternativeName>
    <alternativeName>
        <fullName evidence="7">GDPMK</fullName>
    </alternativeName>
</protein>
<keyword evidence="10" id="KW-1185">Reference proteome</keyword>
<evidence type="ECO:0000256" key="1">
    <source>
        <dbReference type="ARBA" id="ARBA00000847"/>
    </source>
</evidence>
<dbReference type="PANTHER" id="PTHR11839">
    <property type="entry name" value="UDP/ADP-SUGAR PYROPHOSPHATASE"/>
    <property type="match status" value="1"/>
</dbReference>
<accession>A0ABU3KJC3</accession>
<feature type="domain" description="Nudix hydrolase" evidence="8">
    <location>
        <begin position="48"/>
        <end position="179"/>
    </location>
</feature>
<keyword evidence="5 9" id="KW-0378">Hydrolase</keyword>
<comment type="caution">
    <text evidence="9">The sequence shown here is derived from an EMBL/GenBank/DDBJ whole genome shotgun (WGS) entry which is preliminary data.</text>
</comment>
<gene>
    <name evidence="9" type="ORF">RAE19_03320</name>
</gene>
<proteinExistence type="inferred from homology"/>
<dbReference type="EMBL" id="JAVBIK010000001">
    <property type="protein sequence ID" value="MDT7517775.1"/>
    <property type="molecule type" value="Genomic_DNA"/>
</dbReference>
<name>A0ABU3KJC3_9BURK</name>
<dbReference type="InterPro" id="IPR000086">
    <property type="entry name" value="NUDIX_hydrolase_dom"/>
</dbReference>
<evidence type="ECO:0000256" key="5">
    <source>
        <dbReference type="ARBA" id="ARBA00022801"/>
    </source>
</evidence>
<comment type="similarity">
    <text evidence="3">Belongs to the Nudix hydrolase family. NudK subfamily.</text>
</comment>
<dbReference type="InterPro" id="IPR020084">
    <property type="entry name" value="NUDIX_hydrolase_CS"/>
</dbReference>
<dbReference type="PANTHER" id="PTHR11839:SF18">
    <property type="entry name" value="NUDIX HYDROLASE DOMAIN-CONTAINING PROTEIN"/>
    <property type="match status" value="1"/>
</dbReference>
<evidence type="ECO:0000256" key="7">
    <source>
        <dbReference type="ARBA" id="ARBA00032272"/>
    </source>
</evidence>
<evidence type="ECO:0000256" key="6">
    <source>
        <dbReference type="ARBA" id="ARBA00032162"/>
    </source>
</evidence>
<dbReference type="PROSITE" id="PS51462">
    <property type="entry name" value="NUDIX"/>
    <property type="match status" value="1"/>
</dbReference>
<dbReference type="SUPFAM" id="SSF55811">
    <property type="entry name" value="Nudix"/>
    <property type="match status" value="1"/>
</dbReference>
<sequence>MISSREDAHLREELVSSGEVLQGSFLKVLRDSVVLPDGKAATREYVVHPGAVMVIPLLEGSDAPTRVVLERQYRYPVQRVMIEFPAGKLDSGETTLECAQRELFEETGYRAGQWAKAGVIHPVIAYSTEFIEVWFARDLVPGPSQLDSGEFLEVFDAPAVELITACLEGQVTDAKTVAAALWLQHYMAGTWSPAWHTAV</sequence>
<organism evidence="9 10">
    <name type="scientific">Rhodoferax potami</name>
    <dbReference type="NCBI Taxonomy" id="3068338"/>
    <lineage>
        <taxon>Bacteria</taxon>
        <taxon>Pseudomonadati</taxon>
        <taxon>Pseudomonadota</taxon>
        <taxon>Betaproteobacteria</taxon>
        <taxon>Burkholderiales</taxon>
        <taxon>Comamonadaceae</taxon>
        <taxon>Rhodoferax</taxon>
    </lineage>
</organism>
<evidence type="ECO:0000256" key="2">
    <source>
        <dbReference type="ARBA" id="ARBA00001946"/>
    </source>
</evidence>
<evidence type="ECO:0000256" key="3">
    <source>
        <dbReference type="ARBA" id="ARBA00007275"/>
    </source>
</evidence>
<evidence type="ECO:0000256" key="4">
    <source>
        <dbReference type="ARBA" id="ARBA00016377"/>
    </source>
</evidence>
<dbReference type="GO" id="GO:0016787">
    <property type="term" value="F:hydrolase activity"/>
    <property type="evidence" value="ECO:0007669"/>
    <property type="project" value="UniProtKB-KW"/>
</dbReference>
<dbReference type="PROSITE" id="PS00893">
    <property type="entry name" value="NUDIX_BOX"/>
    <property type="match status" value="1"/>
</dbReference>
<evidence type="ECO:0000313" key="10">
    <source>
        <dbReference type="Proteomes" id="UP001321700"/>
    </source>
</evidence>
<dbReference type="Pfam" id="PF00293">
    <property type="entry name" value="NUDIX"/>
    <property type="match status" value="1"/>
</dbReference>
<evidence type="ECO:0000313" key="9">
    <source>
        <dbReference type="EMBL" id="MDT7517775.1"/>
    </source>
</evidence>
<dbReference type="Proteomes" id="UP001321700">
    <property type="component" value="Unassembled WGS sequence"/>
</dbReference>
<evidence type="ECO:0000259" key="8">
    <source>
        <dbReference type="PROSITE" id="PS51462"/>
    </source>
</evidence>
<dbReference type="InterPro" id="IPR015797">
    <property type="entry name" value="NUDIX_hydrolase-like_dom_sf"/>
</dbReference>
<comment type="cofactor">
    <cofactor evidence="2">
        <name>Mg(2+)</name>
        <dbReference type="ChEBI" id="CHEBI:18420"/>
    </cofactor>
</comment>
<comment type="catalytic activity">
    <reaction evidence="1">
        <text>GDP-alpha-D-mannose + H2O = alpha-D-mannose 1-phosphate + GMP + 2 H(+)</text>
        <dbReference type="Rhea" id="RHEA:27978"/>
        <dbReference type="ChEBI" id="CHEBI:15377"/>
        <dbReference type="ChEBI" id="CHEBI:15378"/>
        <dbReference type="ChEBI" id="CHEBI:57527"/>
        <dbReference type="ChEBI" id="CHEBI:58115"/>
        <dbReference type="ChEBI" id="CHEBI:58409"/>
    </reaction>
</comment>
<reference evidence="9 10" key="1">
    <citation type="submission" date="2023-08" db="EMBL/GenBank/DDBJ databases">
        <title>Rhodoferax potami sp. nov. and Rhodoferax mekongensis sp. nov., isolated from the Mekong River in Thailand.</title>
        <authorList>
            <person name="Kitikhun S."/>
            <person name="Charoenyingcharoen P."/>
            <person name="Siriarchawattana P."/>
            <person name="Likhitrattanapisal S."/>
            <person name="Nilsakha T."/>
            <person name="Chanpet A."/>
            <person name="Rattanawaree P."/>
            <person name="Ingsriswang S."/>
        </authorList>
    </citation>
    <scope>NUCLEOTIDE SEQUENCE [LARGE SCALE GENOMIC DNA]</scope>
    <source>
        <strain evidence="9 10">TBRC 17660</strain>
    </source>
</reference>
<dbReference type="Gene3D" id="3.90.79.10">
    <property type="entry name" value="Nucleoside Triphosphate Pyrophosphohydrolase"/>
    <property type="match status" value="1"/>
</dbReference>